<name>A0ABT6B6L7_9GAMM</name>
<dbReference type="Proteomes" id="UP001528850">
    <property type="component" value="Unassembled WGS sequence"/>
</dbReference>
<keyword evidence="3" id="KW-1185">Reference proteome</keyword>
<proteinExistence type="predicted"/>
<dbReference type="EMBL" id="JARJJS010000001">
    <property type="protein sequence ID" value="MDF4023695.1"/>
    <property type="molecule type" value="Genomic_DNA"/>
</dbReference>
<feature type="signal peptide" evidence="1">
    <location>
        <begin position="1"/>
        <end position="25"/>
    </location>
</feature>
<accession>A0ABT6B6L7</accession>
<comment type="caution">
    <text evidence="2">The sequence shown here is derived from an EMBL/GenBank/DDBJ whole genome shotgun (WGS) entry which is preliminary data.</text>
</comment>
<protein>
    <recommendedName>
        <fullName evidence="4">Secreted protein</fullName>
    </recommendedName>
</protein>
<feature type="chain" id="PRO_5046548119" description="Secreted protein" evidence="1">
    <location>
        <begin position="26"/>
        <end position="166"/>
    </location>
</feature>
<organism evidence="2 3">
    <name type="scientific">Luteibacter sahnii</name>
    <dbReference type="NCBI Taxonomy" id="3021977"/>
    <lineage>
        <taxon>Bacteria</taxon>
        <taxon>Pseudomonadati</taxon>
        <taxon>Pseudomonadota</taxon>
        <taxon>Gammaproteobacteria</taxon>
        <taxon>Lysobacterales</taxon>
        <taxon>Rhodanobacteraceae</taxon>
        <taxon>Luteibacter</taxon>
    </lineage>
</organism>
<keyword evidence="1" id="KW-0732">Signal</keyword>
<reference evidence="2 3" key="1">
    <citation type="journal article" date="2024" name="Curr. Microbiol.">
        <title>Luteibacter sahnii sp. nov., A Novel Yellow-Colored Xanthomonadin Pigment Producing Probiotic Bacterium from Healthy Rice Seed Microbiome.</title>
        <authorList>
            <person name="Jaiswal G."/>
            <person name="Rana R."/>
            <person name="Nayak P.K."/>
            <person name="Chouhan R."/>
            <person name="Gandhi S.G."/>
            <person name="Patel H.K."/>
            <person name="Patil P.B."/>
        </authorList>
    </citation>
    <scope>NUCLEOTIDE SEQUENCE [LARGE SCALE GENOMIC DNA]</scope>
    <source>
        <strain evidence="2 3">PPL201</strain>
    </source>
</reference>
<evidence type="ECO:0000313" key="3">
    <source>
        <dbReference type="Proteomes" id="UP001528850"/>
    </source>
</evidence>
<evidence type="ECO:0000256" key="1">
    <source>
        <dbReference type="SAM" id="SignalP"/>
    </source>
</evidence>
<gene>
    <name evidence="2" type="ORF">P3W24_01725</name>
</gene>
<evidence type="ECO:0000313" key="2">
    <source>
        <dbReference type="EMBL" id="MDF4023695.1"/>
    </source>
</evidence>
<sequence length="166" mass="17373">MNGSRRTVIALILTIVSGGASDALAENTRPPVAKTCGGSTMVLRCGGGGSDCTRNELVLRSGTSSPVVVPTPQGLEKYDPIGLSCTHAANTKPFFVVEYGDLSHTCASCEWHHVYAPDGQRLTESDPAFVSDPSLPGAQSLHPNTADFMRVSKNLGLSKAAADYGH</sequence>
<evidence type="ECO:0008006" key="4">
    <source>
        <dbReference type="Google" id="ProtNLM"/>
    </source>
</evidence>